<dbReference type="PANTHER" id="PTHR31972">
    <property type="entry name" value="EXPRESSED PROTEIN"/>
    <property type="match status" value="1"/>
</dbReference>
<dbReference type="EMBL" id="CAUOFW020001458">
    <property type="protein sequence ID" value="CAK9145066.1"/>
    <property type="molecule type" value="Genomic_DNA"/>
</dbReference>
<reference evidence="1 2" key="1">
    <citation type="submission" date="2024-02" db="EMBL/GenBank/DDBJ databases">
        <authorList>
            <person name="Vignale AGUSTIN F."/>
            <person name="Sosa J E."/>
            <person name="Modenutti C."/>
        </authorList>
    </citation>
    <scope>NUCLEOTIDE SEQUENCE [LARGE SCALE GENOMIC DNA]</scope>
</reference>
<proteinExistence type="predicted"/>
<comment type="caution">
    <text evidence="1">The sequence shown here is derived from an EMBL/GenBank/DDBJ whole genome shotgun (WGS) entry which is preliminary data.</text>
</comment>
<accession>A0ABC8RJB0</accession>
<organism evidence="1 2">
    <name type="scientific">Ilex paraguariensis</name>
    <name type="common">yerba mate</name>
    <dbReference type="NCBI Taxonomy" id="185542"/>
    <lineage>
        <taxon>Eukaryota</taxon>
        <taxon>Viridiplantae</taxon>
        <taxon>Streptophyta</taxon>
        <taxon>Embryophyta</taxon>
        <taxon>Tracheophyta</taxon>
        <taxon>Spermatophyta</taxon>
        <taxon>Magnoliopsida</taxon>
        <taxon>eudicotyledons</taxon>
        <taxon>Gunneridae</taxon>
        <taxon>Pentapetalae</taxon>
        <taxon>asterids</taxon>
        <taxon>campanulids</taxon>
        <taxon>Aquifoliales</taxon>
        <taxon>Aquifoliaceae</taxon>
        <taxon>Ilex</taxon>
    </lineage>
</organism>
<evidence type="ECO:0000313" key="2">
    <source>
        <dbReference type="Proteomes" id="UP001642360"/>
    </source>
</evidence>
<dbReference type="PANTHER" id="PTHR31972:SF77">
    <property type="entry name" value="DUF868 DOMAIN-CONTAINING PROTEIN"/>
    <property type="match status" value="1"/>
</dbReference>
<evidence type="ECO:0000313" key="1">
    <source>
        <dbReference type="EMBL" id="CAK9145066.1"/>
    </source>
</evidence>
<keyword evidence="2" id="KW-1185">Reference proteome</keyword>
<dbReference type="Proteomes" id="UP001642360">
    <property type="component" value="Unassembled WGS sequence"/>
</dbReference>
<sequence length="308" mass="35631">MARTMFNLPVEAVLSSSESKPRLEWKPTEEATTNKPAQNFVTCVHKVKIEDLIRNVTTTWSRNLINHSLCFMVENPSDDDHYTCKIDIKTWQFWGKKGLKSFRVDEKRVDVFWDLRCAKFSTSPEPSSDYYVAVVSDEEVVLLLGDQKNEAFKRTKSRPSLVDATLVHKKENVFAKKCFFARTMLGQGKKAHDIVIETSLSGDCEPEMWIGIDGTVSIRVMNLHWRFRGNETLLVDDVQVQILWDVHDWLYNIPNSGPGVFIFKQGEVECEPNTYLDSKTLKGEGCESHWRHPTDKDFCHFLYAWKLE</sequence>
<evidence type="ECO:0008006" key="3">
    <source>
        <dbReference type="Google" id="ProtNLM"/>
    </source>
</evidence>
<name>A0ABC8RJB0_9AQUA</name>
<dbReference type="Pfam" id="PF05910">
    <property type="entry name" value="DUF868"/>
    <property type="match status" value="1"/>
</dbReference>
<gene>
    <name evidence="1" type="ORF">ILEXP_LOCUS12860</name>
</gene>
<dbReference type="AlphaFoldDB" id="A0ABC8RJB0"/>
<dbReference type="InterPro" id="IPR008586">
    <property type="entry name" value="DUF868_pln"/>
</dbReference>
<protein>
    <recommendedName>
        <fullName evidence="3">DUF868 domain-containing protein</fullName>
    </recommendedName>
</protein>